<organism evidence="11 12">
    <name type="scientific">Chlorella sorokiniana</name>
    <name type="common">Freshwater green alga</name>
    <dbReference type="NCBI Taxonomy" id="3076"/>
    <lineage>
        <taxon>Eukaryota</taxon>
        <taxon>Viridiplantae</taxon>
        <taxon>Chlorophyta</taxon>
        <taxon>core chlorophytes</taxon>
        <taxon>Trebouxiophyceae</taxon>
        <taxon>Chlorellales</taxon>
        <taxon>Chlorellaceae</taxon>
        <taxon>Chlorella clade</taxon>
        <taxon>Chlorella</taxon>
    </lineage>
</organism>
<evidence type="ECO:0000256" key="1">
    <source>
        <dbReference type="ARBA" id="ARBA00004141"/>
    </source>
</evidence>
<keyword evidence="12" id="KW-1185">Reference proteome</keyword>
<evidence type="ECO:0000256" key="8">
    <source>
        <dbReference type="SAM" id="MobiDB-lite"/>
    </source>
</evidence>
<feature type="transmembrane region" description="Helical" evidence="9">
    <location>
        <begin position="492"/>
        <end position="514"/>
    </location>
</feature>
<feature type="transmembrane region" description="Helical" evidence="9">
    <location>
        <begin position="190"/>
        <end position="208"/>
    </location>
</feature>
<dbReference type="GO" id="GO:0016020">
    <property type="term" value="C:membrane"/>
    <property type="evidence" value="ECO:0007669"/>
    <property type="project" value="UniProtKB-SubCell"/>
</dbReference>
<proteinExistence type="inferred from homology"/>
<reference evidence="11 12" key="1">
    <citation type="journal article" date="2018" name="Plant J.">
        <title>Genome sequences of Chlorella sorokiniana UTEX 1602 and Micractinium conductrix SAG 241.80: implications to maltose excretion by a green alga.</title>
        <authorList>
            <person name="Arriola M.B."/>
            <person name="Velmurugan N."/>
            <person name="Zhang Y."/>
            <person name="Plunkett M.H."/>
            <person name="Hondzo H."/>
            <person name="Barney B.M."/>
        </authorList>
    </citation>
    <scope>NUCLEOTIDE SEQUENCE [LARGE SCALE GENOMIC DNA]</scope>
    <source>
        <strain evidence="12">UTEX 1602</strain>
    </source>
</reference>
<dbReference type="PANTHER" id="PTHR31595:SF57">
    <property type="entry name" value="OS04G0481900 PROTEIN"/>
    <property type="match status" value="1"/>
</dbReference>
<feature type="compositionally biased region" description="Low complexity" evidence="8">
    <location>
        <begin position="270"/>
        <end position="285"/>
    </location>
</feature>
<evidence type="ECO:0000313" key="12">
    <source>
        <dbReference type="Proteomes" id="UP000239899"/>
    </source>
</evidence>
<feature type="transmembrane region" description="Helical" evidence="9">
    <location>
        <begin position="323"/>
        <end position="343"/>
    </location>
</feature>
<evidence type="ECO:0000313" key="11">
    <source>
        <dbReference type="EMBL" id="PRW45129.1"/>
    </source>
</evidence>
<feature type="compositionally biased region" description="Acidic residues" evidence="8">
    <location>
        <begin position="286"/>
        <end position="295"/>
    </location>
</feature>
<dbReference type="Proteomes" id="UP000239899">
    <property type="component" value="Unassembled WGS sequence"/>
</dbReference>
<evidence type="ECO:0000256" key="7">
    <source>
        <dbReference type="ARBA" id="ARBA00023136"/>
    </source>
</evidence>
<dbReference type="OrthoDB" id="1077582at2759"/>
<evidence type="ECO:0000256" key="2">
    <source>
        <dbReference type="ARBA" id="ARBA00005179"/>
    </source>
</evidence>
<name>A0A2P6TLG5_CHLSO</name>
<evidence type="ECO:0000256" key="6">
    <source>
        <dbReference type="ARBA" id="ARBA00022989"/>
    </source>
</evidence>
<feature type="region of interest" description="Disordered" evidence="8">
    <location>
        <begin position="263"/>
        <end position="309"/>
    </location>
</feature>
<feature type="transmembrane region" description="Helical" evidence="9">
    <location>
        <begin position="87"/>
        <end position="106"/>
    </location>
</feature>
<keyword evidence="4 11" id="KW-0808">Transferase</keyword>
<evidence type="ECO:0000256" key="9">
    <source>
        <dbReference type="SAM" id="Phobius"/>
    </source>
</evidence>
<accession>A0A2P6TLG5</accession>
<feature type="region of interest" description="Disordered" evidence="8">
    <location>
        <begin position="1"/>
        <end position="52"/>
    </location>
</feature>
<dbReference type="Pfam" id="PF13813">
    <property type="entry name" value="MBOAT_2"/>
    <property type="match status" value="1"/>
</dbReference>
<comment type="pathway">
    <text evidence="2">Secondary metabolite biosynthesis.</text>
</comment>
<keyword evidence="7 9" id="KW-0472">Membrane</keyword>
<sequence length="558" mass="61096">MEPGDFHSKQTPLDARAGASDKLPTGALHAAPAREDVHELQPEGEGPDVMMEPLRQHDPEERLPWRGSLPAPRHLPPRSPALPMRGLLALLLAALLLLGAASSAAGDRGDAFPGYKEEAPACSDQLGAAICEDYKATQGCSREYVKKASLDELYALSWSSRILVYLAWASLIGPLLLAAQRRRGPGLPRLLAAAPIIAINFAIPLIFWRREEVLSSFSAAIATAMITNMKVLGWVMNRGSLLHPLNLPQFLMVASMPFIPAQVPPEKPAESSSNGRGSSAAPAGAEGEEAEEPEDTQAKRRPKGRVHETESVPHMLLRFARKIVGLAAVVYALTSLTLPPIPHLMVQTYSMYMILSIFCDAAGAAVSHVLNLPISPHFTNPYGATSIADFWNRRWNQIVSYLLRTCVYDPLMEGRPVHRPGAPVPAFSRTRRMLGVLASFGVSALLHEMLFWYPARRFTPHLLWTWHFVLWGVIIIAENVSRKAMRRAGIILPDWLAIILVQTTLHVMLALFWFPPLNTRGIPLPGWTIMDLGAHNIAETWREVGAALLGSAAKVGVA</sequence>
<dbReference type="GO" id="GO:0008374">
    <property type="term" value="F:O-acyltransferase activity"/>
    <property type="evidence" value="ECO:0007669"/>
    <property type="project" value="InterPro"/>
</dbReference>
<dbReference type="InterPro" id="IPR044851">
    <property type="entry name" value="Wax_synthase"/>
</dbReference>
<dbReference type="AlphaFoldDB" id="A0A2P6TLG5"/>
<feature type="transmembrane region" description="Helical" evidence="9">
    <location>
        <begin position="214"/>
        <end position="235"/>
    </location>
</feature>
<keyword evidence="5 9" id="KW-0812">Transmembrane</keyword>
<keyword evidence="6 9" id="KW-1133">Transmembrane helix</keyword>
<feature type="domain" description="Wax synthase" evidence="10">
    <location>
        <begin position="375"/>
        <end position="464"/>
    </location>
</feature>
<gene>
    <name evidence="11" type="ORF">C2E21_6169</name>
</gene>
<comment type="subcellular location">
    <subcellularLocation>
        <location evidence="1">Membrane</location>
        <topology evidence="1">Multi-pass membrane protein</topology>
    </subcellularLocation>
</comment>
<dbReference type="GO" id="GO:0006629">
    <property type="term" value="P:lipid metabolic process"/>
    <property type="evidence" value="ECO:0007669"/>
    <property type="project" value="InterPro"/>
</dbReference>
<evidence type="ECO:0000259" key="10">
    <source>
        <dbReference type="Pfam" id="PF13813"/>
    </source>
</evidence>
<dbReference type="PANTHER" id="PTHR31595">
    <property type="entry name" value="LONG-CHAIN-ALCOHOL O-FATTY-ACYLTRANSFERASE 3-RELATED"/>
    <property type="match status" value="1"/>
</dbReference>
<comment type="caution">
    <text evidence="11">The sequence shown here is derived from an EMBL/GenBank/DDBJ whole genome shotgun (WGS) entry which is preliminary data.</text>
</comment>
<evidence type="ECO:0000256" key="3">
    <source>
        <dbReference type="ARBA" id="ARBA00007282"/>
    </source>
</evidence>
<feature type="transmembrane region" description="Helical" evidence="9">
    <location>
        <begin position="461"/>
        <end position="480"/>
    </location>
</feature>
<comment type="similarity">
    <text evidence="3">Belongs to the wax synthase family.</text>
</comment>
<dbReference type="InterPro" id="IPR032805">
    <property type="entry name" value="Wax_synthase_dom"/>
</dbReference>
<dbReference type="STRING" id="3076.A0A2P6TLG5"/>
<feature type="compositionally biased region" description="Basic and acidic residues" evidence="8">
    <location>
        <begin position="32"/>
        <end position="41"/>
    </location>
</feature>
<feature type="transmembrane region" description="Helical" evidence="9">
    <location>
        <begin position="158"/>
        <end position="178"/>
    </location>
</feature>
<feature type="transmembrane region" description="Helical" evidence="9">
    <location>
        <begin position="434"/>
        <end position="455"/>
    </location>
</feature>
<feature type="transmembrane region" description="Helical" evidence="9">
    <location>
        <begin position="349"/>
        <end position="370"/>
    </location>
</feature>
<protein>
    <submittedName>
        <fullName evidence="11">Acyl-sterol acyl transferase</fullName>
    </submittedName>
</protein>
<dbReference type="EMBL" id="LHPG02000012">
    <property type="protein sequence ID" value="PRW45129.1"/>
    <property type="molecule type" value="Genomic_DNA"/>
</dbReference>
<evidence type="ECO:0000256" key="4">
    <source>
        <dbReference type="ARBA" id="ARBA00022679"/>
    </source>
</evidence>
<evidence type="ECO:0000256" key="5">
    <source>
        <dbReference type="ARBA" id="ARBA00022692"/>
    </source>
</evidence>